<dbReference type="SUPFAM" id="SSF53697">
    <property type="entry name" value="SIS domain"/>
    <property type="match status" value="1"/>
</dbReference>
<dbReference type="InterPro" id="IPR001672">
    <property type="entry name" value="G6P_Isomerase"/>
</dbReference>
<protein>
    <submittedName>
        <fullName evidence="1">Glucose-6-phosphate isomerase</fullName>
    </submittedName>
</protein>
<accession>A0A2Z4LMG1</accession>
<evidence type="ECO:0000313" key="1">
    <source>
        <dbReference type="EMBL" id="AWX42949.1"/>
    </source>
</evidence>
<dbReference type="GO" id="GO:0004347">
    <property type="term" value="F:glucose-6-phosphate isomerase activity"/>
    <property type="evidence" value="ECO:0007669"/>
    <property type="project" value="InterPro"/>
</dbReference>
<organism evidence="1 2">
    <name type="scientific">Metamycoplasma cloacale</name>
    <dbReference type="NCBI Taxonomy" id="92401"/>
    <lineage>
        <taxon>Bacteria</taxon>
        <taxon>Bacillati</taxon>
        <taxon>Mycoplasmatota</taxon>
        <taxon>Mycoplasmoidales</taxon>
        <taxon>Metamycoplasmataceae</taxon>
        <taxon>Metamycoplasma</taxon>
    </lineage>
</organism>
<dbReference type="RefSeq" id="WP_051622556.1">
    <property type="nucleotide sequence ID" value="NZ_CP030103.1"/>
</dbReference>
<keyword evidence="1" id="KW-0413">Isomerase</keyword>
<dbReference type="Gene3D" id="3.40.50.10490">
    <property type="entry name" value="Glucose-6-phosphate isomerase like protein, domain 1"/>
    <property type="match status" value="2"/>
</dbReference>
<dbReference type="OrthoDB" id="140919at2"/>
<proteinExistence type="predicted"/>
<dbReference type="PROSITE" id="PS51463">
    <property type="entry name" value="P_GLUCOSE_ISOMERASE_3"/>
    <property type="match status" value="1"/>
</dbReference>
<reference evidence="2" key="1">
    <citation type="submission" date="2018-06" db="EMBL/GenBank/DDBJ databases">
        <title>Complete genome sequences of Mycoplasma anatis, M. anseris and M. cloacale type strains.</title>
        <authorList>
            <person name="Grozner D."/>
            <person name="Forro B."/>
            <person name="Sulyok K.M."/>
            <person name="Marton S."/>
            <person name="Kreizinger Z."/>
            <person name="Banyai K."/>
            <person name="Gyuranecz M."/>
        </authorList>
    </citation>
    <scope>NUCLEOTIDE SEQUENCE [LARGE SCALE GENOMIC DNA]</scope>
    <source>
        <strain evidence="2">NCTC 10199</strain>
    </source>
</reference>
<dbReference type="EMBL" id="CP030103">
    <property type="protein sequence ID" value="AWX42949.1"/>
    <property type="molecule type" value="Genomic_DNA"/>
</dbReference>
<gene>
    <name evidence="1" type="ORF">DK849_02670</name>
</gene>
<dbReference type="InterPro" id="IPR046348">
    <property type="entry name" value="SIS_dom_sf"/>
</dbReference>
<dbReference type="KEGG" id="mclo:DK849_02670"/>
<name>A0A2Z4LMG1_9BACT</name>
<evidence type="ECO:0000313" key="2">
    <source>
        <dbReference type="Proteomes" id="UP000249865"/>
    </source>
</evidence>
<dbReference type="AlphaFoldDB" id="A0A2Z4LMG1"/>
<sequence length="434" mass="50341">MANNPRITVNISNAIKETSLEKYAPIVSDIHNRIMTKTIEGHEFFGFLNPLRNVFKMDVDKIKLHAKRLIDEEINVLLVIAGKHIALQAEALINLSLPKLKDSKSKPLEIIFVDDYLEGRDLAMLIDYLSTKSFAINVISQNSENLESIILFREFRYLLEREIGKKNAAKYIFVTTNNNYGYLFEETRENDFEHFILLDNTTEKFMSYSAAILFPLACSKINIDKVLEGAVNASEIYGNDDLLKNDAYRYALTKYIFYKNGYKIENLNVFSKSDYKLGELFKMYASETCIKQNKGILPLLSQQPSDTKCYGQALTETEFKLFDTVIQIQRPQYDYAVMHYQNHHDNIVKNITKLSYNKINNVLIDTFIENHKTIYKIPHIKIEIANDNDETFGWILCFLHYNFLMSAYLMGNNPFISNAQNSFNINFKKNIKDI</sequence>
<dbReference type="Proteomes" id="UP000249865">
    <property type="component" value="Chromosome"/>
</dbReference>
<dbReference type="GO" id="GO:0097367">
    <property type="term" value="F:carbohydrate derivative binding"/>
    <property type="evidence" value="ECO:0007669"/>
    <property type="project" value="InterPro"/>
</dbReference>
<keyword evidence="2" id="KW-1185">Reference proteome</keyword>
<dbReference type="GO" id="GO:0006096">
    <property type="term" value="P:glycolytic process"/>
    <property type="evidence" value="ECO:0007669"/>
    <property type="project" value="InterPro"/>
</dbReference>
<dbReference type="GO" id="GO:0006094">
    <property type="term" value="P:gluconeogenesis"/>
    <property type="evidence" value="ECO:0007669"/>
    <property type="project" value="InterPro"/>
</dbReference>